<evidence type="ECO:0000313" key="3">
    <source>
        <dbReference type="Proteomes" id="UP000297716"/>
    </source>
</evidence>
<dbReference type="AlphaFoldDB" id="A0A4Z0YW00"/>
<dbReference type="Gene3D" id="3.90.1200.10">
    <property type="match status" value="1"/>
</dbReference>
<organism evidence="2 3">
    <name type="scientific">Xylaria hypoxylon</name>
    <dbReference type="NCBI Taxonomy" id="37992"/>
    <lineage>
        <taxon>Eukaryota</taxon>
        <taxon>Fungi</taxon>
        <taxon>Dikarya</taxon>
        <taxon>Ascomycota</taxon>
        <taxon>Pezizomycotina</taxon>
        <taxon>Sordariomycetes</taxon>
        <taxon>Xylariomycetidae</taxon>
        <taxon>Xylariales</taxon>
        <taxon>Xylariaceae</taxon>
        <taxon>Xylaria</taxon>
    </lineage>
</organism>
<dbReference type="STRING" id="37992.A0A4Z0YW00"/>
<keyword evidence="1" id="KW-1133">Transmembrane helix</keyword>
<keyword evidence="3" id="KW-1185">Reference proteome</keyword>
<accession>A0A4Z0YW00</accession>
<dbReference type="InterPro" id="IPR004119">
    <property type="entry name" value="EcKL"/>
</dbReference>
<dbReference type="PANTHER" id="PTHR23020:SF41">
    <property type="entry name" value="AMINOGLYCOSIDE PHOSPHOTRANSFERASE DOMAIN-CONTAINING PROTEIN"/>
    <property type="match status" value="1"/>
</dbReference>
<dbReference type="Proteomes" id="UP000297716">
    <property type="component" value="Unassembled WGS sequence"/>
</dbReference>
<evidence type="ECO:0000313" key="2">
    <source>
        <dbReference type="EMBL" id="TGJ81636.1"/>
    </source>
</evidence>
<name>A0A4Z0YW00_9PEZI</name>
<dbReference type="OrthoDB" id="411145at2759"/>
<evidence type="ECO:0008006" key="4">
    <source>
        <dbReference type="Google" id="ProtNLM"/>
    </source>
</evidence>
<keyword evidence="1" id="KW-0812">Transmembrane</keyword>
<reference evidence="2 3" key="1">
    <citation type="submission" date="2019-03" db="EMBL/GenBank/DDBJ databases">
        <title>Draft genome sequence of Xylaria hypoxylon DSM 108379, a ubiquitous saprotrophic-parasitic fungi on hardwood.</title>
        <authorList>
            <person name="Buettner E."/>
            <person name="Leonhardt S."/>
            <person name="Gebauer A.M."/>
            <person name="Liers C."/>
            <person name="Hofrichter M."/>
            <person name="Kellner H."/>
        </authorList>
    </citation>
    <scope>NUCLEOTIDE SEQUENCE [LARGE SCALE GENOMIC DNA]</scope>
    <source>
        <strain evidence="2 3">DSM 108379</strain>
    </source>
</reference>
<feature type="transmembrane region" description="Helical" evidence="1">
    <location>
        <begin position="12"/>
        <end position="29"/>
    </location>
</feature>
<evidence type="ECO:0000256" key="1">
    <source>
        <dbReference type="SAM" id="Phobius"/>
    </source>
</evidence>
<dbReference type="PANTHER" id="PTHR23020">
    <property type="entry name" value="UNCHARACTERIZED NUCLEAR HORMONE RECEPTOR-RELATED"/>
    <property type="match status" value="1"/>
</dbReference>
<protein>
    <recommendedName>
        <fullName evidence="4">Aminoglycoside phosphotransferase domain-containing protein</fullName>
    </recommendedName>
</protein>
<dbReference type="SUPFAM" id="SSF56112">
    <property type="entry name" value="Protein kinase-like (PK-like)"/>
    <property type="match status" value="1"/>
</dbReference>
<comment type="caution">
    <text evidence="2">The sequence shown here is derived from an EMBL/GenBank/DDBJ whole genome shotgun (WGS) entry which is preliminary data.</text>
</comment>
<dbReference type="Pfam" id="PF02958">
    <property type="entry name" value="EcKL"/>
    <property type="match status" value="1"/>
</dbReference>
<dbReference type="InterPro" id="IPR052961">
    <property type="entry name" value="Oxido-Kinase-like_Enzymes"/>
</dbReference>
<sequence length="459" mass="51789">MFLYTLVDRRWKAFSLLILLVSILLCSVLEMRREEAMLKAPVGQAEQVAAIMLSWHSLELLSLKKVQTLWAGYGSICELTARATTAAAARQMRERYGDIGVSAEGENETYALILKLISPPPRQARAEDEGHLRKIMSYEVEQNFYGSVAPLLGRDLPMARCIAATQGNPGSDTPEGLTATVMTDLRPKYPVAGEKRAVLDETQVHAALNWLSEFHKRAWTIRPLPLQELLLPPLDEADRRSRGDSRSRSVWLNGGYTYLATRRREYASLAADSASEWSSALCTPVEPTGHSIADLVANFLTPRGRAHETLIHGDVKSENLFTTHSGSEVAFYDFQYVGLGLGVCDLAKLFTCSVPVHMLTNDDGSAELLMDEGERRLLELYHNNLLAGTDKEYDWDTFVRHWETALVDWLRFQASWGFWGNTEWLEARVRSILKDQNWRTWLDEQQSLIDQETGSLPRN</sequence>
<gene>
    <name evidence="2" type="ORF">E0Z10_g7126</name>
</gene>
<dbReference type="InterPro" id="IPR011009">
    <property type="entry name" value="Kinase-like_dom_sf"/>
</dbReference>
<proteinExistence type="predicted"/>
<keyword evidence="1" id="KW-0472">Membrane</keyword>
<dbReference type="EMBL" id="SKBN01000159">
    <property type="protein sequence ID" value="TGJ81636.1"/>
    <property type="molecule type" value="Genomic_DNA"/>
</dbReference>